<accession>A0A538SQ31</accession>
<feature type="transmembrane region" description="Helical" evidence="8">
    <location>
        <begin position="90"/>
        <end position="119"/>
    </location>
</feature>
<dbReference type="PANTHER" id="PTHR30070">
    <property type="entry name" value="HEME EXPORTER PROTEIN B"/>
    <property type="match status" value="1"/>
</dbReference>
<evidence type="ECO:0000256" key="5">
    <source>
        <dbReference type="ARBA" id="ARBA00022748"/>
    </source>
</evidence>
<feature type="transmembrane region" description="Helical" evidence="8">
    <location>
        <begin position="52"/>
        <end position="70"/>
    </location>
</feature>
<evidence type="ECO:0000313" key="12">
    <source>
        <dbReference type="Proteomes" id="UP000319829"/>
    </source>
</evidence>
<feature type="transmembrane region" description="Helical" evidence="8">
    <location>
        <begin position="125"/>
        <end position="148"/>
    </location>
</feature>
<feature type="transmembrane region" description="Helical" evidence="8">
    <location>
        <begin position="20"/>
        <end position="40"/>
    </location>
</feature>
<feature type="transmembrane region" description="Helical" evidence="8">
    <location>
        <begin position="160"/>
        <end position="177"/>
    </location>
</feature>
<feature type="transmembrane region" description="Helical" evidence="8">
    <location>
        <begin position="197"/>
        <end position="218"/>
    </location>
</feature>
<dbReference type="Proteomes" id="UP000317366">
    <property type="component" value="Unassembled WGS sequence"/>
</dbReference>
<evidence type="ECO:0000313" key="9">
    <source>
        <dbReference type="EMBL" id="TMQ53482.1"/>
    </source>
</evidence>
<evidence type="ECO:0000256" key="6">
    <source>
        <dbReference type="ARBA" id="ARBA00022989"/>
    </source>
</evidence>
<protein>
    <recommendedName>
        <fullName evidence="13">Heme exporter protein B</fullName>
    </recommendedName>
</protein>
<evidence type="ECO:0000313" key="11">
    <source>
        <dbReference type="Proteomes" id="UP000317366"/>
    </source>
</evidence>
<dbReference type="Proteomes" id="UP000319829">
    <property type="component" value="Unassembled WGS sequence"/>
</dbReference>
<comment type="subcellular location">
    <subcellularLocation>
        <location evidence="1">Membrane</location>
        <topology evidence="1">Multi-pass membrane protein</topology>
    </subcellularLocation>
</comment>
<dbReference type="GO" id="GO:0015232">
    <property type="term" value="F:heme transmembrane transporter activity"/>
    <property type="evidence" value="ECO:0007669"/>
    <property type="project" value="InterPro"/>
</dbReference>
<evidence type="ECO:0000256" key="4">
    <source>
        <dbReference type="ARBA" id="ARBA00022692"/>
    </source>
</evidence>
<dbReference type="GO" id="GO:0017004">
    <property type="term" value="P:cytochrome complex assembly"/>
    <property type="evidence" value="ECO:0007669"/>
    <property type="project" value="UniProtKB-KW"/>
</dbReference>
<keyword evidence="7 8" id="KW-0472">Membrane</keyword>
<dbReference type="EMBL" id="VBOU01000085">
    <property type="protein sequence ID" value="TMQ53482.1"/>
    <property type="molecule type" value="Genomic_DNA"/>
</dbReference>
<proteinExistence type="inferred from homology"/>
<evidence type="ECO:0008006" key="13">
    <source>
        <dbReference type="Google" id="ProtNLM"/>
    </source>
</evidence>
<gene>
    <name evidence="9" type="ORF">E6K74_09075</name>
    <name evidence="10" type="ORF">E6K77_07045</name>
</gene>
<comment type="similarity">
    <text evidence="2">Belongs to the CcmB/CycW/HelB family.</text>
</comment>
<sequence length="223" mass="23986">MTALRVLAKDLRLHARDARFIATLSLFSLSLVLILSVAFGPFFRDPAREASATLWAALFFAGVLGLTRALDLESESGGGEALRLTGADPFAIYAGKTIANFLLMAVLFVLLLPCTSIFFDVGNLAVLPTVAGVAALALIGYAAWGTLFAALARGLKARELLLSILLFPTLIPLWIGAVKLTRSLWADGTIEPVRDWVKIMVVIDVLGLALAAWLYEVIQEAEE</sequence>
<evidence type="ECO:0000256" key="2">
    <source>
        <dbReference type="ARBA" id="ARBA00010544"/>
    </source>
</evidence>
<dbReference type="AlphaFoldDB" id="A0A538SQ31"/>
<keyword evidence="6 8" id="KW-1133">Transmembrane helix</keyword>
<evidence type="ECO:0000256" key="8">
    <source>
        <dbReference type="SAM" id="Phobius"/>
    </source>
</evidence>
<dbReference type="PANTHER" id="PTHR30070:SF1">
    <property type="entry name" value="CYTOCHROME C BIOGENESIS B-RELATED"/>
    <property type="match status" value="1"/>
</dbReference>
<dbReference type="InterPro" id="IPR003544">
    <property type="entry name" value="Cyt_c_biogenesis_CcmB"/>
</dbReference>
<comment type="caution">
    <text evidence="9">The sequence shown here is derived from an EMBL/GenBank/DDBJ whole genome shotgun (WGS) entry which is preliminary data.</text>
</comment>
<dbReference type="PRINTS" id="PR01414">
    <property type="entry name" value="CCMBBIOGNSIS"/>
</dbReference>
<organism evidence="9 12">
    <name type="scientific">Eiseniibacteriota bacterium</name>
    <dbReference type="NCBI Taxonomy" id="2212470"/>
    <lineage>
        <taxon>Bacteria</taxon>
        <taxon>Candidatus Eiseniibacteriota</taxon>
    </lineage>
</organism>
<reference evidence="11 12" key="1">
    <citation type="journal article" date="2019" name="Nat. Microbiol.">
        <title>Mediterranean grassland soil C-N compound turnover is dependent on rainfall and depth, and is mediated by genomically divergent microorganisms.</title>
        <authorList>
            <person name="Diamond S."/>
            <person name="Andeer P.F."/>
            <person name="Li Z."/>
            <person name="Crits-Christoph A."/>
            <person name="Burstein D."/>
            <person name="Anantharaman K."/>
            <person name="Lane K.R."/>
            <person name="Thomas B.C."/>
            <person name="Pan C."/>
            <person name="Northen T.R."/>
            <person name="Banfield J.F."/>
        </authorList>
    </citation>
    <scope>NUCLEOTIDE SEQUENCE [LARGE SCALE GENOMIC DNA]</scope>
    <source>
        <strain evidence="9">WS_4</strain>
        <strain evidence="10">WS_7</strain>
    </source>
</reference>
<evidence type="ECO:0000256" key="7">
    <source>
        <dbReference type="ARBA" id="ARBA00023136"/>
    </source>
</evidence>
<dbReference type="GO" id="GO:1903607">
    <property type="term" value="P:cytochrome c biosynthetic process"/>
    <property type="evidence" value="ECO:0007669"/>
    <property type="project" value="TreeGrafter"/>
</dbReference>
<dbReference type="EMBL" id="VBOX01000073">
    <property type="protein sequence ID" value="TMQ62572.1"/>
    <property type="molecule type" value="Genomic_DNA"/>
</dbReference>
<name>A0A538SQ31_UNCEI</name>
<evidence type="ECO:0000256" key="3">
    <source>
        <dbReference type="ARBA" id="ARBA00022448"/>
    </source>
</evidence>
<keyword evidence="5" id="KW-0201">Cytochrome c-type biogenesis</keyword>
<evidence type="ECO:0000313" key="10">
    <source>
        <dbReference type="EMBL" id="TMQ62572.1"/>
    </source>
</evidence>
<keyword evidence="4 8" id="KW-0812">Transmembrane</keyword>
<evidence type="ECO:0000256" key="1">
    <source>
        <dbReference type="ARBA" id="ARBA00004141"/>
    </source>
</evidence>
<dbReference type="GO" id="GO:0005886">
    <property type="term" value="C:plasma membrane"/>
    <property type="evidence" value="ECO:0007669"/>
    <property type="project" value="TreeGrafter"/>
</dbReference>
<keyword evidence="3" id="KW-0813">Transport</keyword>
<dbReference type="Pfam" id="PF03379">
    <property type="entry name" value="CcmB"/>
    <property type="match status" value="1"/>
</dbReference>